<evidence type="ECO:0000256" key="11">
    <source>
        <dbReference type="SAM" id="MobiDB-lite"/>
    </source>
</evidence>
<keyword evidence="3" id="KW-0732">Signal</keyword>
<dbReference type="SUPFAM" id="SSF57184">
    <property type="entry name" value="Growth factor receptor domain"/>
    <property type="match status" value="1"/>
</dbReference>
<dbReference type="InterPro" id="IPR000742">
    <property type="entry name" value="EGF"/>
</dbReference>
<dbReference type="FunFam" id="4.10.1080.10:FF:000001">
    <property type="entry name" value="Thrombospondin 3"/>
    <property type="match status" value="1"/>
</dbReference>
<gene>
    <name evidence="13" type="ORF">BINO364_LOCUS9979</name>
</gene>
<dbReference type="InterPro" id="IPR008859">
    <property type="entry name" value="Thrombospondin_C"/>
</dbReference>
<dbReference type="Pfam" id="PF07645">
    <property type="entry name" value="EGF_CA"/>
    <property type="match status" value="2"/>
</dbReference>
<dbReference type="GO" id="GO:0005509">
    <property type="term" value="F:calcium ion binding"/>
    <property type="evidence" value="ECO:0007669"/>
    <property type="project" value="UniProtKB-UniRule"/>
</dbReference>
<dbReference type="InterPro" id="IPR049883">
    <property type="entry name" value="NOTCH1_EGF-like"/>
</dbReference>
<dbReference type="InterPro" id="IPR013320">
    <property type="entry name" value="ConA-like_dom_sf"/>
</dbReference>
<evidence type="ECO:0000256" key="5">
    <source>
        <dbReference type="ARBA" id="ARBA00022837"/>
    </source>
</evidence>
<reference evidence="13" key="1">
    <citation type="submission" date="2021-12" db="EMBL/GenBank/DDBJ databases">
        <authorList>
            <person name="Martin H S."/>
        </authorList>
    </citation>
    <scope>NUCLEOTIDE SEQUENCE</scope>
</reference>
<keyword evidence="6" id="KW-0130">Cell adhesion</keyword>
<dbReference type="SUPFAM" id="SSF103647">
    <property type="entry name" value="TSP type-3 repeat"/>
    <property type="match status" value="3"/>
</dbReference>
<feature type="compositionally biased region" description="Acidic residues" evidence="11">
    <location>
        <begin position="807"/>
        <end position="818"/>
    </location>
</feature>
<dbReference type="EMBL" id="OV170224">
    <property type="protein sequence ID" value="CAH0724244.1"/>
    <property type="molecule type" value="Genomic_DNA"/>
</dbReference>
<evidence type="ECO:0000256" key="10">
    <source>
        <dbReference type="SAM" id="Coils"/>
    </source>
</evidence>
<dbReference type="PANTHER" id="PTHR10199:SF100">
    <property type="entry name" value="THROMBOSPONDIN, ISOFORM A"/>
    <property type="match status" value="1"/>
</dbReference>
<dbReference type="InterPro" id="IPR028974">
    <property type="entry name" value="TSP_type-3_rpt"/>
</dbReference>
<evidence type="ECO:0000256" key="4">
    <source>
        <dbReference type="ARBA" id="ARBA00022737"/>
    </source>
</evidence>
<feature type="repeat" description="TSP type-3" evidence="9">
    <location>
        <begin position="805"/>
        <end position="842"/>
    </location>
</feature>
<comment type="similarity">
    <text evidence="1">Belongs to the thrombospondin family.</text>
</comment>
<dbReference type="SMART" id="SM00181">
    <property type="entry name" value="EGF"/>
    <property type="match status" value="8"/>
</dbReference>
<feature type="compositionally biased region" description="Acidic residues" evidence="11">
    <location>
        <begin position="746"/>
        <end position="763"/>
    </location>
</feature>
<evidence type="ECO:0000259" key="12">
    <source>
        <dbReference type="PROSITE" id="PS51236"/>
    </source>
</evidence>
<dbReference type="PROSITE" id="PS51234">
    <property type="entry name" value="TSP3"/>
    <property type="match status" value="4"/>
</dbReference>
<dbReference type="AlphaFoldDB" id="A0A8J9YB63"/>
<evidence type="ECO:0000256" key="3">
    <source>
        <dbReference type="ARBA" id="ARBA00022729"/>
    </source>
</evidence>
<dbReference type="InterPro" id="IPR017897">
    <property type="entry name" value="Thrombospondin_3_rpt"/>
</dbReference>
<dbReference type="CDD" id="cd00054">
    <property type="entry name" value="EGF_CA"/>
    <property type="match status" value="1"/>
</dbReference>
<accession>A0A8J9YB63</accession>
<dbReference type="Pfam" id="PF02412">
    <property type="entry name" value="TSP_3"/>
    <property type="match status" value="5"/>
</dbReference>
<dbReference type="PROSITE" id="PS51236">
    <property type="entry name" value="TSP_CTER"/>
    <property type="match status" value="1"/>
</dbReference>
<evidence type="ECO:0000256" key="6">
    <source>
        <dbReference type="ARBA" id="ARBA00022889"/>
    </source>
</evidence>
<evidence type="ECO:0000313" key="14">
    <source>
        <dbReference type="Proteomes" id="UP000838878"/>
    </source>
</evidence>
<keyword evidence="8" id="KW-0325">Glycoprotein</keyword>
<dbReference type="InterPro" id="IPR009030">
    <property type="entry name" value="Growth_fac_rcpt_cys_sf"/>
</dbReference>
<evidence type="ECO:0000256" key="2">
    <source>
        <dbReference type="ARBA" id="ARBA00022536"/>
    </source>
</evidence>
<dbReference type="OrthoDB" id="14563at2759"/>
<dbReference type="InterPro" id="IPR018097">
    <property type="entry name" value="EGF_Ca-bd_CS"/>
</dbReference>
<dbReference type="GO" id="GO:0005576">
    <property type="term" value="C:extracellular region"/>
    <property type="evidence" value="ECO:0007669"/>
    <property type="project" value="InterPro"/>
</dbReference>
<dbReference type="PANTHER" id="PTHR10199">
    <property type="entry name" value="THROMBOSPONDIN"/>
    <property type="match status" value="1"/>
</dbReference>
<keyword evidence="2" id="KW-0245">EGF-like domain</keyword>
<dbReference type="PROSITE" id="PS01186">
    <property type="entry name" value="EGF_2"/>
    <property type="match status" value="1"/>
</dbReference>
<evidence type="ECO:0000256" key="7">
    <source>
        <dbReference type="ARBA" id="ARBA00023157"/>
    </source>
</evidence>
<keyword evidence="5 9" id="KW-0106">Calcium</keyword>
<keyword evidence="7" id="KW-1015">Disulfide bond</keyword>
<feature type="repeat" description="TSP type-3" evidence="9">
    <location>
        <begin position="843"/>
        <end position="878"/>
    </location>
</feature>
<name>A0A8J9YB63_9NEOP</name>
<dbReference type="PROSITE" id="PS01187">
    <property type="entry name" value="EGF_CA"/>
    <property type="match status" value="1"/>
</dbReference>
<evidence type="ECO:0000256" key="8">
    <source>
        <dbReference type="ARBA" id="ARBA00023180"/>
    </source>
</evidence>
<evidence type="ECO:0000256" key="1">
    <source>
        <dbReference type="ARBA" id="ARBA00009456"/>
    </source>
</evidence>
<feature type="domain" description="TSP C-terminal" evidence="12">
    <location>
        <begin position="918"/>
        <end position="1132"/>
    </location>
</feature>
<keyword evidence="14" id="KW-1185">Reference proteome</keyword>
<dbReference type="SMART" id="SM00179">
    <property type="entry name" value="EGF_CA"/>
    <property type="match status" value="4"/>
</dbReference>
<feature type="repeat" description="TSP type-3" evidence="9">
    <location>
        <begin position="746"/>
        <end position="781"/>
    </location>
</feature>
<dbReference type="FunFam" id="2.60.120.200:FF:000002">
    <property type="entry name" value="Thrombospondin 3"/>
    <property type="match status" value="1"/>
</dbReference>
<keyword evidence="4" id="KW-0677">Repeat</keyword>
<feature type="repeat" description="TSP type-3" evidence="9">
    <location>
        <begin position="684"/>
        <end position="719"/>
    </location>
</feature>
<evidence type="ECO:0000313" key="13">
    <source>
        <dbReference type="EMBL" id="CAH0724244.1"/>
    </source>
</evidence>
<dbReference type="InterPro" id="IPR001881">
    <property type="entry name" value="EGF-like_Ca-bd_dom"/>
</dbReference>
<dbReference type="Gene3D" id="2.60.120.200">
    <property type="match status" value="1"/>
</dbReference>
<feature type="region of interest" description="Disordered" evidence="11">
    <location>
        <begin position="678"/>
        <end position="789"/>
    </location>
</feature>
<feature type="non-terminal residue" evidence="13">
    <location>
        <position position="1156"/>
    </location>
</feature>
<proteinExistence type="inferred from homology"/>
<feature type="coiled-coil region" evidence="10">
    <location>
        <begin position="281"/>
        <end position="311"/>
    </location>
</feature>
<protein>
    <recommendedName>
        <fullName evidence="12">TSP C-terminal domain-containing protein</fullName>
    </recommendedName>
</protein>
<dbReference type="InterPro" id="IPR003367">
    <property type="entry name" value="Thrombospondin_3-like_rpt"/>
</dbReference>
<sequence length="1156" mass="127307">MASKYSSITYYKSKLIIWRYYTSVPQITDRGSMASQAIWLLVILIAASATNSLTLDEEATNDVVATAAAAEEGQIAILVRGPSRVDSGREELLHAKGSDDNSISLYYNSKTNKIYLESLNGGHIKSVSWGLGAYPRGTILLVVNHSRVKIVVGCKALHWHNMSSRHDVLKLFASQKLKVYHEENAPVEVYTNERSALDSISCNHQEELKPPTLVTVDSDVDEVKDFIKKEERMKMEEEMQGDYPNNNYIDPNIYPTLPQPTVPPRGDIPAADIESCDDEVIRQLTLLRQTIELLRNELREQKGNIDTLRNQVLLCCNRAPSPPPVERCSGSSCYPGVECRNTASGVECGSCPSGMEGDGRRCRPVTCDRRPCSQVEFCTDTDKGYRCERCPGRQTSDGQTCRSACDPNPCYEGRVQCQDQPDGRYRCGPCPAGYTGNGQECVRLACRSNSCFPGVECVETSSGPRCGSCPSGYLGDGHRCQTLCEARRPCGDRRCTPISDSPYYQCEECPKGYEWNGYSCVDMDECDLVRPCDELVSCRNTDGGFECGACPAGYAGAAWAGAGRARRRDCRDVDECAQDVCPRGRLCVNTPGSYTCVPCGGHYYVNTSRPCAEALRRCEPARCRRYNAVCGYGADCVCATGWAGNGTVCGPDSDLDGYPDQELPCSELRCKADNCPQVSNSGQEDADKDGLGDSCDPDADGDGIPNIPDNCPLTANPDQHDRDEDRSDKRGDACDNCPRRHNPGQEDADGDGLGDVCDPDMDNDGILNERDNCPRVYNPAQEDTDGDGAGDACDNCPRVRNAAQADADSDGVGDACDSDVDRDQDGIQDGLDNCPNLANSDQQDVDGDGKGDACDPDIDGDAIPNLEDNCPLVYNPDQSDVNSDGIGDLCDNDFDGDNVTNAMDNCPNNSRIYRTDFRNYMTVRLDPEGTSQLDPNWAIANEGAEILQTLNSDPGLAVGFESFGGVDFEGTLFVDTPIDDDYVGFIFGYQNSARFYVVMWKKSTQTYWQTTPFRAVAEPGVQLKLVHSRSGPGKLLRNALWNTNSTADQVTLLWKDPRNVGWRERTAYRWRLLHRPKIGLIRLKIYENTRLVADSGNVYDFTLKGGRLGVFCFSQEMIIWSNLVYRCNDKIPTNIVSELPPRLLKKLDIDHDFVYL</sequence>
<dbReference type="FunFam" id="4.10.1080.10:FF:000002">
    <property type="entry name" value="Thrombospondin 3"/>
    <property type="match status" value="1"/>
</dbReference>
<keyword evidence="10" id="KW-0175">Coiled coil</keyword>
<dbReference type="Proteomes" id="UP000838878">
    <property type="component" value="Chromosome 4"/>
</dbReference>
<dbReference type="Gene3D" id="2.10.25.10">
    <property type="entry name" value="Laminin"/>
    <property type="match status" value="6"/>
</dbReference>
<dbReference type="Pfam" id="PF05735">
    <property type="entry name" value="TSP_C"/>
    <property type="match status" value="1"/>
</dbReference>
<dbReference type="GO" id="GO:0007155">
    <property type="term" value="P:cell adhesion"/>
    <property type="evidence" value="ECO:0007669"/>
    <property type="project" value="UniProtKB-KW"/>
</dbReference>
<evidence type="ECO:0000256" key="9">
    <source>
        <dbReference type="PROSITE-ProRule" id="PRU00634"/>
    </source>
</evidence>
<feature type="compositionally biased region" description="Basic and acidic residues" evidence="11">
    <location>
        <begin position="718"/>
        <end position="733"/>
    </location>
</feature>
<feature type="region of interest" description="Disordered" evidence="11">
    <location>
        <begin position="803"/>
        <end position="853"/>
    </location>
</feature>
<dbReference type="Gene3D" id="4.10.1080.10">
    <property type="entry name" value="TSP type-3 repeat"/>
    <property type="match status" value="3"/>
</dbReference>
<dbReference type="SUPFAM" id="SSF49899">
    <property type="entry name" value="Concanavalin A-like lectins/glucanases"/>
    <property type="match status" value="1"/>
</dbReference>
<organism evidence="13 14">
    <name type="scientific">Brenthis ino</name>
    <name type="common">lesser marbled fritillary</name>
    <dbReference type="NCBI Taxonomy" id="405034"/>
    <lineage>
        <taxon>Eukaryota</taxon>
        <taxon>Metazoa</taxon>
        <taxon>Ecdysozoa</taxon>
        <taxon>Arthropoda</taxon>
        <taxon>Hexapoda</taxon>
        <taxon>Insecta</taxon>
        <taxon>Pterygota</taxon>
        <taxon>Neoptera</taxon>
        <taxon>Endopterygota</taxon>
        <taxon>Lepidoptera</taxon>
        <taxon>Glossata</taxon>
        <taxon>Ditrysia</taxon>
        <taxon>Papilionoidea</taxon>
        <taxon>Nymphalidae</taxon>
        <taxon>Heliconiinae</taxon>
        <taxon>Argynnini</taxon>
        <taxon>Brenthis</taxon>
    </lineage>
</organism>